<evidence type="ECO:0000256" key="1">
    <source>
        <dbReference type="SAM" id="MobiDB-lite"/>
    </source>
</evidence>
<feature type="compositionally biased region" description="Low complexity" evidence="1">
    <location>
        <begin position="57"/>
        <end position="68"/>
    </location>
</feature>
<evidence type="ECO:0000313" key="2">
    <source>
        <dbReference type="EMBL" id="SIT47864.1"/>
    </source>
</evidence>
<dbReference type="Proteomes" id="UP000195569">
    <property type="component" value="Unassembled WGS sequence"/>
</dbReference>
<feature type="region of interest" description="Disordered" evidence="1">
    <location>
        <begin position="46"/>
        <end position="77"/>
    </location>
</feature>
<organism evidence="2 3">
    <name type="scientific">Paraburkholderia piptadeniae</name>
    <dbReference type="NCBI Taxonomy" id="1701573"/>
    <lineage>
        <taxon>Bacteria</taxon>
        <taxon>Pseudomonadati</taxon>
        <taxon>Pseudomonadota</taxon>
        <taxon>Betaproteobacteria</taxon>
        <taxon>Burkholderiales</taxon>
        <taxon>Burkholderiaceae</taxon>
        <taxon>Paraburkholderia</taxon>
    </lineage>
</organism>
<gene>
    <name evidence="2" type="ORF">BN2476_600058</name>
</gene>
<keyword evidence="3" id="KW-1185">Reference proteome</keyword>
<proteinExistence type="predicted"/>
<protein>
    <submittedName>
        <fullName evidence="2">Uncharacterized protein</fullName>
    </submittedName>
</protein>
<dbReference type="AlphaFoldDB" id="A0A1N7SKP2"/>
<sequence>MLLQRYRCRICSTNWLLELDPLQPEHPDWACLYQASGILDPVSAAHQGTRASTLPSTTGQADAAGGATPEQLRHSLI</sequence>
<accession>A0A1N7SKP2</accession>
<comment type="caution">
    <text evidence="2">The sequence shown here is derived from an EMBL/GenBank/DDBJ whole genome shotgun (WGS) entry which is preliminary data.</text>
</comment>
<name>A0A1N7SKP2_9BURK</name>
<evidence type="ECO:0000313" key="3">
    <source>
        <dbReference type="Proteomes" id="UP000195569"/>
    </source>
</evidence>
<reference evidence="2" key="1">
    <citation type="submission" date="2016-12" db="EMBL/GenBank/DDBJ databases">
        <authorList>
            <person name="Moulin L."/>
        </authorList>
    </citation>
    <scope>NUCLEOTIDE SEQUENCE [LARGE SCALE GENOMIC DNA]</scope>
    <source>
        <strain evidence="2">STM 7183</strain>
    </source>
</reference>
<dbReference type="EMBL" id="CYGY02000060">
    <property type="protein sequence ID" value="SIT47864.1"/>
    <property type="molecule type" value="Genomic_DNA"/>
</dbReference>